<accession>A0ABR3XT40</accession>
<evidence type="ECO:0000313" key="1">
    <source>
        <dbReference type="EMBL" id="KAL1878865.1"/>
    </source>
</evidence>
<comment type="caution">
    <text evidence="1">The sequence shown here is derived from an EMBL/GenBank/DDBJ whole genome shotgun (WGS) entry which is preliminary data.</text>
</comment>
<gene>
    <name evidence="1" type="ORF">Plec18167_004160</name>
</gene>
<sequence length="161" mass="17738">MASSSSASSPGANERQAVLDVCLQLLSSLKTPGAAGRDMFLATLAPKGTACHARTMLNGDFQHETFPYEFADRIPWDSITENELLEDLDGEPTVLIDHDLAMAWVPFVFTRDGAITHVGTGVYTLIKNAWDPEPQKEEWKICGMTDTGRRPSEEDIKRLGK</sequence>
<protein>
    <submittedName>
        <fullName evidence="1">Uncharacterized protein</fullName>
    </submittedName>
</protein>
<dbReference type="EMBL" id="JAVDPF010000011">
    <property type="protein sequence ID" value="KAL1878865.1"/>
    <property type="molecule type" value="Genomic_DNA"/>
</dbReference>
<name>A0ABR3XT40_9EURO</name>
<dbReference type="Proteomes" id="UP001583193">
    <property type="component" value="Unassembled WGS sequence"/>
</dbReference>
<evidence type="ECO:0000313" key="2">
    <source>
        <dbReference type="Proteomes" id="UP001583193"/>
    </source>
</evidence>
<proteinExistence type="predicted"/>
<reference evidence="1 2" key="1">
    <citation type="journal article" date="2024" name="IMA Fungus">
        <title>IMA Genome - F19 : A genome assembly and annotation guide to empower mycologists, including annotated draft genome sequences of Ceratocystis pirilliformis, Diaporthe australafricana, Fusarium ophioides, Paecilomyces lecythidis, and Sporothrix stenoceras.</title>
        <authorList>
            <person name="Aylward J."/>
            <person name="Wilson A.M."/>
            <person name="Visagie C.M."/>
            <person name="Spraker J."/>
            <person name="Barnes I."/>
            <person name="Buitendag C."/>
            <person name="Ceriani C."/>
            <person name="Del Mar Angel L."/>
            <person name="du Plessis D."/>
            <person name="Fuchs T."/>
            <person name="Gasser K."/>
            <person name="Kramer D."/>
            <person name="Li W."/>
            <person name="Munsamy K."/>
            <person name="Piso A."/>
            <person name="Price J.L."/>
            <person name="Sonnekus B."/>
            <person name="Thomas C."/>
            <person name="van der Nest A."/>
            <person name="van Dijk A."/>
            <person name="van Heerden A."/>
            <person name="van Vuuren N."/>
            <person name="Yilmaz N."/>
            <person name="Duong T.A."/>
            <person name="van der Merwe N.A."/>
            <person name="Wingfield M.J."/>
            <person name="Wingfield B.D."/>
        </authorList>
    </citation>
    <scope>NUCLEOTIDE SEQUENCE [LARGE SCALE GENOMIC DNA]</scope>
    <source>
        <strain evidence="1 2">CMW 18167</strain>
    </source>
</reference>
<keyword evidence="2" id="KW-1185">Reference proteome</keyword>
<organism evidence="1 2">
    <name type="scientific">Paecilomyces lecythidis</name>
    <dbReference type="NCBI Taxonomy" id="3004212"/>
    <lineage>
        <taxon>Eukaryota</taxon>
        <taxon>Fungi</taxon>
        <taxon>Dikarya</taxon>
        <taxon>Ascomycota</taxon>
        <taxon>Pezizomycotina</taxon>
        <taxon>Eurotiomycetes</taxon>
        <taxon>Eurotiomycetidae</taxon>
        <taxon>Eurotiales</taxon>
        <taxon>Thermoascaceae</taxon>
        <taxon>Paecilomyces</taxon>
    </lineage>
</organism>